<organism evidence="2">
    <name type="scientific">uncultured marine group II/III euryarchaeote KM3_181_H05</name>
    <dbReference type="NCBI Taxonomy" id="1457945"/>
    <lineage>
        <taxon>Archaea</taxon>
        <taxon>Methanobacteriati</taxon>
        <taxon>Methanobacteriota</taxon>
        <taxon>environmental samples</taxon>
    </lineage>
</organism>
<sequence length="151" mass="16027">MYRLDCAESGAQEIGFIYTSLLAVLLLSSVTMAVADVLKGNHTFTAQEEVEQVGVRLQQLVEELLAMVRAYPGIDATLSIPAATEEHGVLYTVIGTETGLKVVSKAPVGGRYIADFPLVPATAIEGKVYSSTAYIVVQYDATSQVVTLTAG</sequence>
<protein>
    <submittedName>
        <fullName evidence="2">Uncharacterized protein</fullName>
    </submittedName>
</protein>
<keyword evidence="1" id="KW-0812">Transmembrane</keyword>
<keyword evidence="1" id="KW-1133">Transmembrane helix</keyword>
<feature type="transmembrane region" description="Helical" evidence="1">
    <location>
        <begin position="15"/>
        <end position="38"/>
    </location>
</feature>
<accession>A0A075GMU9</accession>
<name>A0A075GMU9_9EURY</name>
<dbReference type="AlphaFoldDB" id="A0A075GMU9"/>
<dbReference type="EMBL" id="KF900736">
    <property type="protein sequence ID" value="AIF05351.1"/>
    <property type="molecule type" value="Genomic_DNA"/>
</dbReference>
<evidence type="ECO:0000313" key="2">
    <source>
        <dbReference type="EMBL" id="AIF05351.1"/>
    </source>
</evidence>
<keyword evidence="1" id="KW-0472">Membrane</keyword>
<evidence type="ECO:0000256" key="1">
    <source>
        <dbReference type="SAM" id="Phobius"/>
    </source>
</evidence>
<reference evidence="2" key="1">
    <citation type="journal article" date="2014" name="Genome Biol. Evol.">
        <title>Pangenome evidence for extensive interdomain horizontal transfer affecting lineage core and shell genes in uncultured planktonic thaumarchaeota and euryarchaeota.</title>
        <authorList>
            <person name="Deschamps P."/>
            <person name="Zivanovic Y."/>
            <person name="Moreira D."/>
            <person name="Rodriguez-Valera F."/>
            <person name="Lopez-Garcia P."/>
        </authorList>
    </citation>
    <scope>NUCLEOTIDE SEQUENCE</scope>
</reference>
<proteinExistence type="predicted"/>